<dbReference type="AlphaFoldDB" id="A0A832G728"/>
<keyword evidence="3" id="KW-0378">Hydrolase</keyword>
<protein>
    <recommendedName>
        <fullName evidence="2">N-acetylmuramoyl-L-alanine amidase</fullName>
        <ecNumber evidence="2">3.5.1.28</ecNumber>
    </recommendedName>
</protein>
<dbReference type="CDD" id="cd02696">
    <property type="entry name" value="MurNAc-LAA"/>
    <property type="match status" value="1"/>
</dbReference>
<proteinExistence type="predicted"/>
<evidence type="ECO:0000256" key="1">
    <source>
        <dbReference type="ARBA" id="ARBA00001561"/>
    </source>
</evidence>
<dbReference type="Gene3D" id="3.40.630.40">
    <property type="entry name" value="Zn-dependent exopeptidases"/>
    <property type="match status" value="1"/>
</dbReference>
<gene>
    <name evidence="5" type="ORF">ENS56_09225</name>
</gene>
<dbReference type="GO" id="GO:0008745">
    <property type="term" value="F:N-acetylmuramoyl-L-alanine amidase activity"/>
    <property type="evidence" value="ECO:0007669"/>
    <property type="project" value="UniProtKB-EC"/>
</dbReference>
<dbReference type="GO" id="GO:0009253">
    <property type="term" value="P:peptidoglycan catabolic process"/>
    <property type="evidence" value="ECO:0007669"/>
    <property type="project" value="InterPro"/>
</dbReference>
<evidence type="ECO:0000313" key="5">
    <source>
        <dbReference type="EMBL" id="HGT48205.1"/>
    </source>
</evidence>
<evidence type="ECO:0000259" key="4">
    <source>
        <dbReference type="SMART" id="SM00646"/>
    </source>
</evidence>
<dbReference type="PANTHER" id="PTHR30404:SF0">
    <property type="entry name" value="N-ACETYLMURAMOYL-L-ALANINE AMIDASE AMIC"/>
    <property type="match status" value="1"/>
</dbReference>
<dbReference type="GO" id="GO:0030288">
    <property type="term" value="C:outer membrane-bounded periplasmic space"/>
    <property type="evidence" value="ECO:0007669"/>
    <property type="project" value="TreeGrafter"/>
</dbReference>
<dbReference type="PANTHER" id="PTHR30404">
    <property type="entry name" value="N-ACETYLMURAMOYL-L-ALANINE AMIDASE"/>
    <property type="match status" value="1"/>
</dbReference>
<feature type="domain" description="MurNAc-LAA" evidence="4">
    <location>
        <begin position="368"/>
        <end position="524"/>
    </location>
</feature>
<name>A0A832G728_9BACT</name>
<dbReference type="EMBL" id="DSVI01000010">
    <property type="protein sequence ID" value="HGT48205.1"/>
    <property type="molecule type" value="Genomic_DNA"/>
</dbReference>
<accession>A0A832G728</accession>
<dbReference type="InterPro" id="IPR002508">
    <property type="entry name" value="MurNAc-LAA_cat"/>
</dbReference>
<comment type="caution">
    <text evidence="5">The sequence shown here is derived from an EMBL/GenBank/DDBJ whole genome shotgun (WGS) entry which is preliminary data.</text>
</comment>
<dbReference type="SUPFAM" id="SSF53187">
    <property type="entry name" value="Zn-dependent exopeptidases"/>
    <property type="match status" value="1"/>
</dbReference>
<reference evidence="5" key="1">
    <citation type="journal article" date="2020" name="mSystems">
        <title>Genome- and Community-Level Interaction Insights into Carbon Utilization and Element Cycling Functions of Hydrothermarchaeota in Hydrothermal Sediment.</title>
        <authorList>
            <person name="Zhou Z."/>
            <person name="Liu Y."/>
            <person name="Xu W."/>
            <person name="Pan J."/>
            <person name="Luo Z.H."/>
            <person name="Li M."/>
        </authorList>
    </citation>
    <scope>NUCLEOTIDE SEQUENCE [LARGE SCALE GENOMIC DNA]</scope>
    <source>
        <strain evidence="5">SpSt-500</strain>
    </source>
</reference>
<organism evidence="5">
    <name type="scientific">Ignavibacterium album</name>
    <dbReference type="NCBI Taxonomy" id="591197"/>
    <lineage>
        <taxon>Bacteria</taxon>
        <taxon>Pseudomonadati</taxon>
        <taxon>Ignavibacteriota</taxon>
        <taxon>Ignavibacteria</taxon>
        <taxon>Ignavibacteriales</taxon>
        <taxon>Ignavibacteriaceae</taxon>
        <taxon>Ignavibacterium</taxon>
    </lineage>
</organism>
<dbReference type="EC" id="3.5.1.28" evidence="2"/>
<evidence type="ECO:0000256" key="3">
    <source>
        <dbReference type="ARBA" id="ARBA00022801"/>
    </source>
</evidence>
<dbReference type="Pfam" id="PF01520">
    <property type="entry name" value="Amidase_3"/>
    <property type="match status" value="1"/>
</dbReference>
<dbReference type="SMART" id="SM00646">
    <property type="entry name" value="Ami_3"/>
    <property type="match status" value="1"/>
</dbReference>
<sequence>MQNIFTMTSMLTKKSPDLCFHLSDKMMKRFLSFIIFLCFSFTAFTQNKNEIVVIDGNKTTTIPAFVREGTYYLSLKDFADKFQINYYYNQSAKKIELKNDKYLFKVSSRNPFVVLTDKKDNNQSIFQLATSTYFIADKIFIPLYYSTDVLQKFLGTALKYESPNKLIIQKGFALTEVTEEKTDFRHDVTGLEIDEKANGTLIRLKSNKRIPSYASSFKDGVLTLVFRKVNADIVNTSFEGTGVVVKKIQSKNVGNDLELKIFVGPEYTTNEVINVEKSNDILITIHNKLFVKKDKSPKKEKWEFDVIVIDPGHGGKDAGAIGVNGVKEKDVNLGIALELGKLIQNEMKDVKVVFTRKDDTFIDLYKRGKIANEQNGKLFISIHCNSTPKKPTDANGFEVYLLRPGRTKEAIAIAEFENSVIQYEENPQRYQKLTDENFILVSMAQAAYMRYSEKFAEFLHNEFTKHPKLQSRGVKQAGFYVLVGASMPNVLIESGFLSNPADAKYLSTKSGQKEFAAYIFEAIKKYRDHYESEMKAN</sequence>
<dbReference type="FunFam" id="3.40.630.40:FF:000005">
    <property type="entry name" value="N-acetylmuramoyl-L-alanine amidase (AmiA)"/>
    <property type="match status" value="1"/>
</dbReference>
<evidence type="ECO:0000256" key="2">
    <source>
        <dbReference type="ARBA" id="ARBA00011901"/>
    </source>
</evidence>
<dbReference type="InterPro" id="IPR050695">
    <property type="entry name" value="N-acetylmuramoyl_amidase_3"/>
</dbReference>
<comment type="catalytic activity">
    <reaction evidence="1">
        <text>Hydrolyzes the link between N-acetylmuramoyl residues and L-amino acid residues in certain cell-wall glycopeptides.</text>
        <dbReference type="EC" id="3.5.1.28"/>
    </reaction>
</comment>